<sequence>MMKEDSCQVELGVKVQRLIKKLQKYDRDEHKEADAIDQASAKRKASCLLRRL</sequence>
<dbReference type="AlphaFoldDB" id="A0A2U1KCX7"/>
<comment type="caution">
    <text evidence="1">The sequence shown here is derived from an EMBL/GenBank/DDBJ whole genome shotgun (WGS) entry which is preliminary data.</text>
</comment>
<name>A0A2U1KCX7_ARTAN</name>
<organism evidence="1 2">
    <name type="scientific">Artemisia annua</name>
    <name type="common">Sweet wormwood</name>
    <dbReference type="NCBI Taxonomy" id="35608"/>
    <lineage>
        <taxon>Eukaryota</taxon>
        <taxon>Viridiplantae</taxon>
        <taxon>Streptophyta</taxon>
        <taxon>Embryophyta</taxon>
        <taxon>Tracheophyta</taxon>
        <taxon>Spermatophyta</taxon>
        <taxon>Magnoliopsida</taxon>
        <taxon>eudicotyledons</taxon>
        <taxon>Gunneridae</taxon>
        <taxon>Pentapetalae</taxon>
        <taxon>asterids</taxon>
        <taxon>campanulids</taxon>
        <taxon>Asterales</taxon>
        <taxon>Asteraceae</taxon>
        <taxon>Asteroideae</taxon>
        <taxon>Anthemideae</taxon>
        <taxon>Artemisiinae</taxon>
        <taxon>Artemisia</taxon>
    </lineage>
</organism>
<reference evidence="1 2" key="1">
    <citation type="journal article" date="2018" name="Mol. Plant">
        <title>The genome of Artemisia annua provides insight into the evolution of Asteraceae family and artemisinin biosynthesis.</title>
        <authorList>
            <person name="Shen Q."/>
            <person name="Zhang L."/>
            <person name="Liao Z."/>
            <person name="Wang S."/>
            <person name="Yan T."/>
            <person name="Shi P."/>
            <person name="Liu M."/>
            <person name="Fu X."/>
            <person name="Pan Q."/>
            <person name="Wang Y."/>
            <person name="Lv Z."/>
            <person name="Lu X."/>
            <person name="Zhang F."/>
            <person name="Jiang W."/>
            <person name="Ma Y."/>
            <person name="Chen M."/>
            <person name="Hao X."/>
            <person name="Li L."/>
            <person name="Tang Y."/>
            <person name="Lv G."/>
            <person name="Zhou Y."/>
            <person name="Sun X."/>
            <person name="Brodelius P.E."/>
            <person name="Rose J.K.C."/>
            <person name="Tang K."/>
        </authorList>
    </citation>
    <scope>NUCLEOTIDE SEQUENCE [LARGE SCALE GENOMIC DNA]</scope>
    <source>
        <strain evidence="2">cv. Huhao1</strain>
        <tissue evidence="1">Leaf</tissue>
    </source>
</reference>
<dbReference type="EMBL" id="PKPP01022013">
    <property type="protein sequence ID" value="PWA34629.1"/>
    <property type="molecule type" value="Genomic_DNA"/>
</dbReference>
<protein>
    <submittedName>
        <fullName evidence="1">Uncharacterized protein</fullName>
    </submittedName>
</protein>
<evidence type="ECO:0000313" key="2">
    <source>
        <dbReference type="Proteomes" id="UP000245207"/>
    </source>
</evidence>
<accession>A0A2U1KCX7</accession>
<gene>
    <name evidence="1" type="ORF">CTI12_AA617210</name>
</gene>
<keyword evidence="2" id="KW-1185">Reference proteome</keyword>
<proteinExistence type="predicted"/>
<dbReference type="Proteomes" id="UP000245207">
    <property type="component" value="Unassembled WGS sequence"/>
</dbReference>
<evidence type="ECO:0000313" key="1">
    <source>
        <dbReference type="EMBL" id="PWA34629.1"/>
    </source>
</evidence>